<sequence>MADKRGTESKNLSLEENQLPDSTVFSPEDALEWGEGFLKEMQACSHPLIKRSHVNALEEMVKKLRQMTQPK</sequence>
<organism evidence="2">
    <name type="scientific">Dendroctonus ponderosae</name>
    <name type="common">Mountain pine beetle</name>
    <dbReference type="NCBI Taxonomy" id="77166"/>
    <lineage>
        <taxon>Eukaryota</taxon>
        <taxon>Metazoa</taxon>
        <taxon>Ecdysozoa</taxon>
        <taxon>Arthropoda</taxon>
        <taxon>Hexapoda</taxon>
        <taxon>Insecta</taxon>
        <taxon>Pterygota</taxon>
        <taxon>Neoptera</taxon>
        <taxon>Endopterygota</taxon>
        <taxon>Coleoptera</taxon>
        <taxon>Polyphaga</taxon>
        <taxon>Cucujiformia</taxon>
        <taxon>Curculionidae</taxon>
        <taxon>Scolytinae</taxon>
        <taxon>Dendroctonus</taxon>
    </lineage>
</organism>
<feature type="non-terminal residue" evidence="2">
    <location>
        <position position="1"/>
    </location>
</feature>
<evidence type="ECO:0000256" key="1">
    <source>
        <dbReference type="SAM" id="MobiDB-lite"/>
    </source>
</evidence>
<protein>
    <submittedName>
        <fullName evidence="2">Uncharacterized protein</fullName>
    </submittedName>
</protein>
<dbReference type="HOGENOM" id="CLU_2742665_0_0_1"/>
<dbReference type="EMBL" id="KB741293">
    <property type="protein sequence ID" value="ENN70233.1"/>
    <property type="molecule type" value="Genomic_DNA"/>
</dbReference>
<accession>N6SYF7</accession>
<name>N6SYF7_DENPD</name>
<feature type="compositionally biased region" description="Polar residues" evidence="1">
    <location>
        <begin position="9"/>
        <end position="21"/>
    </location>
</feature>
<dbReference type="AlphaFoldDB" id="N6SYF7"/>
<gene>
    <name evidence="3" type="ORF">D910_04322</name>
    <name evidence="2" type="ORF">YQE_13018</name>
</gene>
<feature type="region of interest" description="Disordered" evidence="1">
    <location>
        <begin position="1"/>
        <end position="21"/>
    </location>
</feature>
<proteinExistence type="predicted"/>
<evidence type="ECO:0000313" key="3">
    <source>
        <dbReference type="EMBL" id="ERL86919.1"/>
    </source>
</evidence>
<evidence type="ECO:0000313" key="2">
    <source>
        <dbReference type="EMBL" id="ENN70233.1"/>
    </source>
</evidence>
<reference evidence="2 4" key="1">
    <citation type="journal article" date="2013" name="Genome Biol.">
        <title>Draft genome of the mountain pine beetle, Dendroctonus ponderosae Hopkins, a major forest pest.</title>
        <authorList>
            <person name="Keeling C.I."/>
            <person name="Yuen M.M."/>
            <person name="Liao N.Y."/>
            <person name="Docking T.R."/>
            <person name="Chan S.K."/>
            <person name="Taylor G.A."/>
            <person name="Palmquist D.L."/>
            <person name="Jackman S.D."/>
            <person name="Nguyen A."/>
            <person name="Li M."/>
            <person name="Henderson H."/>
            <person name="Janes J.K."/>
            <person name="Zhao Y."/>
            <person name="Pandoh P."/>
            <person name="Moore R."/>
            <person name="Sperling F.A."/>
            <person name="Huber D.P."/>
            <person name="Birol I."/>
            <person name="Jones S.J."/>
            <person name="Bohlmann J."/>
        </authorList>
    </citation>
    <scope>NUCLEOTIDE SEQUENCE</scope>
</reference>
<dbReference type="EMBL" id="KB631893">
    <property type="protein sequence ID" value="ERL86919.1"/>
    <property type="molecule type" value="Genomic_DNA"/>
</dbReference>
<dbReference type="Proteomes" id="UP000030742">
    <property type="component" value="Unassembled WGS sequence"/>
</dbReference>
<evidence type="ECO:0000313" key="4">
    <source>
        <dbReference type="Proteomes" id="UP000030742"/>
    </source>
</evidence>